<dbReference type="EMBL" id="QZBS01000260">
    <property type="protein sequence ID" value="THZ69075.1"/>
    <property type="molecule type" value="Genomic_DNA"/>
</dbReference>
<accession>A0A4S9WT01</accession>
<comment type="caution">
    <text evidence="1">The sequence shown here is derived from an EMBL/GenBank/DDBJ whole genome shotgun (WGS) entry which is preliminary data.</text>
</comment>
<reference evidence="1 2" key="1">
    <citation type="submission" date="2018-10" db="EMBL/GenBank/DDBJ databases">
        <title>Fifty Aureobasidium pullulans genomes reveal a recombining polyextremotolerant generalist.</title>
        <authorList>
            <person name="Gostincar C."/>
            <person name="Turk M."/>
            <person name="Zajc J."/>
            <person name="Gunde-Cimerman N."/>
        </authorList>
    </citation>
    <scope>NUCLEOTIDE SEQUENCE [LARGE SCALE GENOMIC DNA]</scope>
    <source>
        <strain evidence="1 2">EXF-3519</strain>
    </source>
</reference>
<organism evidence="1 2">
    <name type="scientific">Aureobasidium pullulans</name>
    <name type="common">Black yeast</name>
    <name type="synonym">Pullularia pullulans</name>
    <dbReference type="NCBI Taxonomy" id="5580"/>
    <lineage>
        <taxon>Eukaryota</taxon>
        <taxon>Fungi</taxon>
        <taxon>Dikarya</taxon>
        <taxon>Ascomycota</taxon>
        <taxon>Pezizomycotina</taxon>
        <taxon>Dothideomycetes</taxon>
        <taxon>Dothideomycetidae</taxon>
        <taxon>Dothideales</taxon>
        <taxon>Saccotheciaceae</taxon>
        <taxon>Aureobasidium</taxon>
    </lineage>
</organism>
<name>A0A4S9WT01_AURPU</name>
<proteinExistence type="predicted"/>
<dbReference type="AlphaFoldDB" id="A0A4S9WT01"/>
<sequence length="149" mass="17235">MTGHSLGSTDEFLTECDNKPSWLDNEYWELWDYVYYKKYQKGVLTEIFADSNILEHFVHSSAFQHLTIRDCGLSQQEDSFLDGTKSSGITLCRKLKSMASLGSLGLEEIWDCSNEEWIQEEPVRWTGQEQIHAGLDNLAARMSGWEWED</sequence>
<dbReference type="Proteomes" id="UP000309734">
    <property type="component" value="Unassembled WGS sequence"/>
</dbReference>
<evidence type="ECO:0000313" key="1">
    <source>
        <dbReference type="EMBL" id="THZ69075.1"/>
    </source>
</evidence>
<gene>
    <name evidence="1" type="ORF">D6C85_07002</name>
</gene>
<protein>
    <submittedName>
        <fullName evidence="1">Uncharacterized protein</fullName>
    </submittedName>
</protein>
<evidence type="ECO:0000313" key="2">
    <source>
        <dbReference type="Proteomes" id="UP000309734"/>
    </source>
</evidence>